<evidence type="ECO:0000259" key="3">
    <source>
        <dbReference type="PROSITE" id="PS01031"/>
    </source>
</evidence>
<dbReference type="EMBL" id="CP091871">
    <property type="protein sequence ID" value="WEU40243.1"/>
    <property type="molecule type" value="Genomic_DNA"/>
</dbReference>
<dbReference type="SUPFAM" id="SSF49764">
    <property type="entry name" value="HSP20-like chaperones"/>
    <property type="match status" value="1"/>
</dbReference>
<comment type="similarity">
    <text evidence="1 2">Belongs to the small heat shock protein (HSP20) family.</text>
</comment>
<reference evidence="5" key="2">
    <citation type="journal article" date="2022" name="Nat. Microbiol.">
        <title>A closed Candidatus Odinarchaeum chromosome exposes Asgard archaeal viruses.</title>
        <authorList>
            <person name="Tamarit D."/>
            <person name="Caceres E.F."/>
            <person name="Krupovic M."/>
            <person name="Nijland R."/>
            <person name="Eme L."/>
            <person name="Robinson N.P."/>
            <person name="Ettema T.J.G."/>
        </authorList>
    </citation>
    <scope>NUCLEOTIDE SEQUENCE</scope>
    <source>
        <strain evidence="5">LCB_4</strain>
    </source>
</reference>
<proteinExistence type="inferred from homology"/>
<dbReference type="Pfam" id="PF00011">
    <property type="entry name" value="HSP20"/>
    <property type="match status" value="1"/>
</dbReference>
<sequence length="149" mass="17630">MSRRRSFFDEIRRMWERMDEMMSRIWEEPIPALPGEKGGELEVKTPDVDIMETDTELIITSDMPGLSKDDIQLKVSEDSIEISSEVKREEKEEEKGYIRRERVYRKFYRKIPLPVSVDAEKAKASYKNGVLEVRLPKKEEKKSFKVEVE</sequence>
<evidence type="ECO:0000313" key="6">
    <source>
        <dbReference type="Proteomes" id="UP000186851"/>
    </source>
</evidence>
<dbReference type="PANTHER" id="PTHR11527">
    <property type="entry name" value="HEAT-SHOCK PROTEIN 20 FAMILY MEMBER"/>
    <property type="match status" value="1"/>
</dbReference>
<organism evidence="5 6">
    <name type="scientific">Odinarchaeota yellowstonii (strain LCB_4)</name>
    <dbReference type="NCBI Taxonomy" id="1841599"/>
    <lineage>
        <taxon>Archaea</taxon>
        <taxon>Promethearchaeati</taxon>
        <taxon>Candidatus Odinarchaeota</taxon>
        <taxon>Candidatus Odinarchaeia</taxon>
        <taxon>Candidatus Odinarchaeales</taxon>
        <taxon>Candidatus Odinarchaeaceae</taxon>
        <taxon>Candidatus Odinarchaeum</taxon>
    </lineage>
</organism>
<dbReference type="KEGG" id="oyw:OdinLCB4_007175"/>
<feature type="domain" description="SHSP" evidence="3">
    <location>
        <begin position="39"/>
        <end position="149"/>
    </location>
</feature>
<dbReference type="PROSITE" id="PS01031">
    <property type="entry name" value="SHSP"/>
    <property type="match status" value="1"/>
</dbReference>
<evidence type="ECO:0000313" key="5">
    <source>
        <dbReference type="EMBL" id="WEU40243.1"/>
    </source>
</evidence>
<evidence type="ECO:0000259" key="4">
    <source>
        <dbReference type="PROSITE" id="PS51203"/>
    </source>
</evidence>
<protein>
    <submittedName>
        <fullName evidence="5">Hsp20/alpha crystallin family protein</fullName>
    </submittedName>
</protein>
<dbReference type="InterPro" id="IPR002068">
    <property type="entry name" value="A-crystallin/Hsp20_dom"/>
</dbReference>
<dbReference type="Gene3D" id="2.60.40.790">
    <property type="match status" value="1"/>
</dbReference>
<feature type="domain" description="CS" evidence="4">
    <location>
        <begin position="43"/>
        <end position="148"/>
    </location>
</feature>
<reference evidence="5" key="1">
    <citation type="journal article" date="2017" name="Nature">
        <title>Asgard archaea illuminate the origin of eukaryotic cellular complexity.</title>
        <authorList>
            <person name="Zaremba-Niedzwiedzka K."/>
            <person name="Caceres E.F."/>
            <person name="Saw J.H."/>
            <person name="Backstrom D."/>
            <person name="Juzokaite L."/>
            <person name="Vancaester E."/>
            <person name="Seitz K.W."/>
            <person name="Anantharaman K."/>
            <person name="Starnawski P."/>
            <person name="Kjeldsen K.U."/>
            <person name="Scott M.B."/>
            <person name="Nunoura T."/>
            <person name="Banfield J.F."/>
            <person name="Schramm A."/>
            <person name="Baker B.J."/>
            <person name="Spang A."/>
            <person name="Ettema T.J.G."/>
        </authorList>
    </citation>
    <scope>NUCLEOTIDE SEQUENCE</scope>
    <source>
        <strain evidence="5">LCB_4</strain>
    </source>
</reference>
<dbReference type="InterPro" id="IPR008978">
    <property type="entry name" value="HSP20-like_chaperone"/>
</dbReference>
<evidence type="ECO:0000256" key="1">
    <source>
        <dbReference type="PROSITE-ProRule" id="PRU00285"/>
    </source>
</evidence>
<evidence type="ECO:0000256" key="2">
    <source>
        <dbReference type="RuleBase" id="RU003616"/>
    </source>
</evidence>
<dbReference type="CDD" id="cd06464">
    <property type="entry name" value="ACD_sHsps-like"/>
    <property type="match status" value="1"/>
</dbReference>
<dbReference type="PROSITE" id="PS51203">
    <property type="entry name" value="CS"/>
    <property type="match status" value="1"/>
</dbReference>
<dbReference type="InterPro" id="IPR031107">
    <property type="entry name" value="Small_HSP"/>
</dbReference>
<dbReference type="Proteomes" id="UP000186851">
    <property type="component" value="Chromosome"/>
</dbReference>
<accession>A0AAF0D1Z8</accession>
<dbReference type="InterPro" id="IPR007052">
    <property type="entry name" value="CS_dom"/>
</dbReference>
<name>A0AAF0D1Z8_ODILC</name>
<dbReference type="AlphaFoldDB" id="A0AAF0D1Z8"/>
<gene>
    <name evidence="5" type="ORF">OdinLCB4_007175</name>
</gene>